<evidence type="ECO:0000313" key="9">
    <source>
        <dbReference type="Proteomes" id="UP000199259"/>
    </source>
</evidence>
<gene>
    <name evidence="8" type="ORF">SAMN04488589_2509</name>
</gene>
<sequence length="648" mass="73128">MDIIDSTAHFIFGKYVRRNIDRYEDQRLLIRKAGLGMLVEQYIAQTYFFSLVMALFAGFVGLFAGYYLLGNVRPYMLGIGTGIPWIWSNFHLLLSIGMAALFSVIACSLTYYIFMSIPEVQANVRSSLINQSLPHTTAYLYAMSHGGGMNLIDIMKSLAQNYYIYGAAAEEVGYIVKDMEYYGTDLLHAFDRAGQRSPSKKFKDFLDGMTSIVNSGGDVTSYLKAKNDQYRLTATKEQKIFFETLSVLAEVYISAFVAGPLFLITILVVLGLINSSSAGILNLIVYLIIPIGTVIFLLLLNSLTNDNPKIPDFYMVEKKLDVFFHVELMEGEPDEEVKRKKMRNYARIVKFMDKVTHPLALFTNNPSYVLLVTVPASLLYLFYTVNQYINIANILYINSFNVLTLSIVDDQIFIALIILLVPYIIFDELRNYRVNQIEAHIPDFLNNLASINEAGILLVDAIVMSMQLKIGILHSEVKRLVNDISWGAKLDDALKKFEFRIRTEMTRRIINLIIKANEATGDIKSVLAIAAHDADIQRQLKKERNAEMFVYVFIIYIAFMVFLFIVYILAAYFLPAMPASTEGTISGLSLSNAFDLEKYTLIFFHAAMIQGFCSGLVAGKMGGGTIHSGYKHSIMMMSIAYLLFAFFI</sequence>
<feature type="transmembrane region" description="Helical" evidence="6">
    <location>
        <begin position="251"/>
        <end position="273"/>
    </location>
</feature>
<keyword evidence="8" id="KW-0966">Cell projection</keyword>
<keyword evidence="4 6" id="KW-1133">Transmembrane helix</keyword>
<keyword evidence="9" id="KW-1185">Reference proteome</keyword>
<evidence type="ECO:0000256" key="2">
    <source>
        <dbReference type="ARBA" id="ARBA00022475"/>
    </source>
</evidence>
<feature type="transmembrane region" description="Helical" evidence="6">
    <location>
        <begin position="89"/>
        <end position="114"/>
    </location>
</feature>
<dbReference type="OrthoDB" id="12374at2157"/>
<feature type="transmembrane region" description="Helical" evidence="6">
    <location>
        <begin position="279"/>
        <end position="300"/>
    </location>
</feature>
<keyword evidence="2" id="KW-1003">Cell membrane</keyword>
<comment type="subcellular location">
    <subcellularLocation>
        <location evidence="1">Cell membrane</location>
        <topology evidence="1">Multi-pass membrane protein</topology>
    </subcellularLocation>
</comment>
<keyword evidence="8" id="KW-0282">Flagellum</keyword>
<keyword evidence="5 6" id="KW-0472">Membrane</keyword>
<feature type="transmembrane region" description="Helical" evidence="6">
    <location>
        <begin position="548"/>
        <end position="574"/>
    </location>
</feature>
<keyword evidence="8" id="KW-0969">Cilium</keyword>
<feature type="transmembrane region" description="Helical" evidence="6">
    <location>
        <begin position="47"/>
        <end position="69"/>
    </location>
</feature>
<feature type="transmembrane region" description="Helical" evidence="6">
    <location>
        <begin position="599"/>
        <end position="618"/>
    </location>
</feature>
<evidence type="ECO:0000256" key="5">
    <source>
        <dbReference type="ARBA" id="ARBA00023136"/>
    </source>
</evidence>
<dbReference type="Proteomes" id="UP000199259">
    <property type="component" value="Unassembled WGS sequence"/>
</dbReference>
<dbReference type="GO" id="GO:0005886">
    <property type="term" value="C:plasma membrane"/>
    <property type="evidence" value="ECO:0007669"/>
    <property type="project" value="UniProtKB-SubCell"/>
</dbReference>
<dbReference type="InterPro" id="IPR056569">
    <property type="entry name" value="ArlJ-like"/>
</dbReference>
<accession>A0A7Z7FDI7</accession>
<comment type="caution">
    <text evidence="8">The sequence shown here is derived from an EMBL/GenBank/DDBJ whole genome shotgun (WGS) entry which is preliminary data.</text>
</comment>
<keyword evidence="3 6" id="KW-0812">Transmembrane</keyword>
<proteinExistence type="predicted"/>
<feature type="domain" description="Type II secretion system protein GspF" evidence="7">
    <location>
        <begin position="142"/>
        <end position="266"/>
    </location>
</feature>
<dbReference type="Pfam" id="PF00482">
    <property type="entry name" value="T2SSF"/>
    <property type="match status" value="2"/>
</dbReference>
<feature type="domain" description="Type II secretion system protein GspF" evidence="7">
    <location>
        <begin position="444"/>
        <end position="569"/>
    </location>
</feature>
<dbReference type="AlphaFoldDB" id="A0A7Z7FDI7"/>
<name>A0A7Z7FDI7_9EURY</name>
<reference evidence="8 9" key="1">
    <citation type="submission" date="2016-10" db="EMBL/GenBank/DDBJ databases">
        <authorList>
            <person name="Varghese N."/>
            <person name="Submissions S."/>
        </authorList>
    </citation>
    <scope>NUCLEOTIDE SEQUENCE [LARGE SCALE GENOMIC DNA]</scope>
    <source>
        <strain evidence="8 9">PL 12/M</strain>
    </source>
</reference>
<feature type="transmembrane region" description="Helical" evidence="6">
    <location>
        <begin position="403"/>
        <end position="426"/>
    </location>
</feature>
<evidence type="ECO:0000259" key="7">
    <source>
        <dbReference type="Pfam" id="PF00482"/>
    </source>
</evidence>
<evidence type="ECO:0000256" key="4">
    <source>
        <dbReference type="ARBA" id="ARBA00022989"/>
    </source>
</evidence>
<dbReference type="InterPro" id="IPR042094">
    <property type="entry name" value="T2SS_GspF_sf"/>
</dbReference>
<evidence type="ECO:0000256" key="6">
    <source>
        <dbReference type="SAM" id="Phobius"/>
    </source>
</evidence>
<dbReference type="EMBL" id="FNCA01000010">
    <property type="protein sequence ID" value="SDG25152.1"/>
    <property type="molecule type" value="Genomic_DNA"/>
</dbReference>
<evidence type="ECO:0000256" key="3">
    <source>
        <dbReference type="ARBA" id="ARBA00022692"/>
    </source>
</evidence>
<protein>
    <submittedName>
        <fullName evidence="8">Flagellar protein FlaJ</fullName>
    </submittedName>
</protein>
<organism evidence="8 9">
    <name type="scientific">Methanolobus vulcani</name>
    <dbReference type="NCBI Taxonomy" id="38026"/>
    <lineage>
        <taxon>Archaea</taxon>
        <taxon>Methanobacteriati</taxon>
        <taxon>Methanobacteriota</taxon>
        <taxon>Stenosarchaea group</taxon>
        <taxon>Methanomicrobia</taxon>
        <taxon>Methanosarcinales</taxon>
        <taxon>Methanosarcinaceae</taxon>
        <taxon>Methanolobus</taxon>
    </lineage>
</organism>
<evidence type="ECO:0000313" key="8">
    <source>
        <dbReference type="EMBL" id="SDG25152.1"/>
    </source>
</evidence>
<feature type="transmembrane region" description="Helical" evidence="6">
    <location>
        <begin position="630"/>
        <end position="647"/>
    </location>
</feature>
<dbReference type="RefSeq" id="WP_091710791.1">
    <property type="nucleotide sequence ID" value="NZ_FNCA01000010.1"/>
</dbReference>
<evidence type="ECO:0000256" key="1">
    <source>
        <dbReference type="ARBA" id="ARBA00004651"/>
    </source>
</evidence>
<dbReference type="PANTHER" id="PTHR35402:SF1">
    <property type="entry name" value="TYPE II SECRETION SYSTEM PROTEIN GSPF DOMAIN-CONTAINING PROTEIN"/>
    <property type="match status" value="1"/>
</dbReference>
<dbReference type="InterPro" id="IPR018076">
    <property type="entry name" value="T2SS_GspF_dom"/>
</dbReference>
<dbReference type="PANTHER" id="PTHR35402">
    <property type="entry name" value="INTEGRAL MEMBRANE PROTEIN-RELATED"/>
    <property type="match status" value="1"/>
</dbReference>
<feature type="transmembrane region" description="Helical" evidence="6">
    <location>
        <begin position="359"/>
        <end position="383"/>
    </location>
</feature>
<dbReference type="Gene3D" id="1.20.81.30">
    <property type="entry name" value="Type II secretion system (T2SS), domain F"/>
    <property type="match status" value="1"/>
</dbReference>